<evidence type="ECO:0000256" key="5">
    <source>
        <dbReference type="ARBA" id="ARBA00022824"/>
    </source>
</evidence>
<feature type="transmembrane region" description="Helical" evidence="10">
    <location>
        <begin position="177"/>
        <end position="194"/>
    </location>
</feature>
<feature type="transmembrane region" description="Helical" evidence="10">
    <location>
        <begin position="214"/>
        <end position="239"/>
    </location>
</feature>
<evidence type="ECO:0000256" key="7">
    <source>
        <dbReference type="ARBA" id="ARBA00023136"/>
    </source>
</evidence>
<dbReference type="RefSeq" id="XP_029737982.1">
    <property type="nucleotide sequence ID" value="XM_029885416.1"/>
</dbReference>
<evidence type="ECO:0000256" key="6">
    <source>
        <dbReference type="ARBA" id="ARBA00022989"/>
    </source>
</evidence>
<dbReference type="AlphaFoldDB" id="A0A4U7KQ35"/>
<evidence type="ECO:0000256" key="3">
    <source>
        <dbReference type="ARBA" id="ARBA00010288"/>
    </source>
</evidence>
<dbReference type="Pfam" id="PF04506">
    <property type="entry name" value="Rft-1"/>
    <property type="match status" value="1"/>
</dbReference>
<keyword evidence="6 10" id="KW-1133">Transmembrane helix</keyword>
<comment type="function">
    <text evidence="9 10">Intramembrane glycolipid transporter that operates in the biosynthetic pathway of dolichol-linked oligosaccharides, the glycan precursors employed in protein asparagine (N)-glycosylation. The sequential addition of sugars to dolichol pyrophosphate produces dolichol-linked oligosaccharides containing fourteen sugars, including two GlcNAcs, nine mannoses and three glucoses. Once assembled, the oligosaccharide is transferred from the lipid to nascent proteins by oligosaccharyltransferases. The assembly of dolichol-linked oligosaccharides begins on the cytosolic side of the endoplasmic reticulum membrane and finishes in its lumen. RFT1 could mediate the translocation of the cytosolically oriented intermediate DolPP-GlcNAc2Man5, produced by ALG11, into the ER lumen where dolichol-linked oligosaccharides assembly continues. However, the intramembrane lipid transporter activity could not be confirmed in vitro.</text>
</comment>
<feature type="transmembrane region" description="Helical" evidence="10">
    <location>
        <begin position="450"/>
        <end position="468"/>
    </location>
</feature>
<feature type="transmembrane region" description="Helical" evidence="10">
    <location>
        <begin position="578"/>
        <end position="600"/>
    </location>
</feature>
<sequence length="629" mass="67042">MASAHNGASGAAPASAFTLILLQVSARALTFVLNQLLVRLVSPSIFGLANIQLELLLSTILFLSRDGFRTILIRNEPVGSSSESTEDAGKPTGPRGGIPNSVHNITLMPIPIGFVLTVAACTAYVRYISPDAMHAVPTFHVSIALYALGALSELAYEPLLIRAVRLGHPALRVKAEGAAVFVKVISTIAAILVLPRWSTAPLLLQRYLVDERAVALLAFGLGQASFGLTMLAVHLSFFVKHYGVQDTFDLYIPRAEHITRTEITSKQKQTMTVWFDRTTLSLCATMSQQGILKHCLTEADKFAVARYATLEDQGGYALASNYGSLVARILFQPVEETSRIVFSSELTALDPDDAVSQLPATSKPVALERVGGMLSGLFRLHLLLACLLTTFGSPLSTAFLYIMAGPRWALETSAPAILAAYTFYLPIMGINGVVEGFVQSVASQRQVKRYSRVLLAASGVFVGALAGVNAGVGRSEAMRSLVGKTGLVWANAVSAAVRAGWCWLFLGSYFRLAAASADRNGVFDVSAVTLRAAVPSRPTLAAFALVSAVLRLVVPSLMPSHAELLLGSTGGRLQALRLLLPTLALAATCLGVVLGAIVLFERNALVRALRSLGRRGVQSGKDGETRKTQ</sequence>
<protein>
    <recommendedName>
        <fullName evidence="8 10">Man(5)GlcNAc(2)-PP-dolichol translocation protein RFT1</fullName>
    </recommendedName>
</protein>
<dbReference type="Proteomes" id="UP000306050">
    <property type="component" value="Chromosome SGRAM_5"/>
</dbReference>
<dbReference type="GO" id="GO:0034203">
    <property type="term" value="P:glycolipid translocation"/>
    <property type="evidence" value="ECO:0007669"/>
    <property type="project" value="TreeGrafter"/>
</dbReference>
<feature type="transmembrane region" description="Helical" evidence="10">
    <location>
        <begin position="488"/>
        <end position="510"/>
    </location>
</feature>
<dbReference type="PANTHER" id="PTHR13117:SF5">
    <property type="entry name" value="PROTEIN RFT1 HOMOLOG"/>
    <property type="match status" value="1"/>
</dbReference>
<feature type="transmembrane region" description="Helical" evidence="10">
    <location>
        <begin position="416"/>
        <end position="438"/>
    </location>
</feature>
<evidence type="ECO:0000256" key="2">
    <source>
        <dbReference type="ARBA" id="ARBA00004922"/>
    </source>
</evidence>
<comment type="subcellular location">
    <subcellularLocation>
        <location evidence="1 10">Endoplasmic reticulum membrane</location>
        <topology evidence="1 10">Multi-pass membrane protein</topology>
    </subcellularLocation>
</comment>
<dbReference type="GO" id="GO:0005789">
    <property type="term" value="C:endoplasmic reticulum membrane"/>
    <property type="evidence" value="ECO:0007669"/>
    <property type="project" value="UniProtKB-SubCell"/>
</dbReference>
<organism evidence="11 12">
    <name type="scientific">Sporisorium graminicola</name>
    <dbReference type="NCBI Taxonomy" id="280036"/>
    <lineage>
        <taxon>Eukaryota</taxon>
        <taxon>Fungi</taxon>
        <taxon>Dikarya</taxon>
        <taxon>Basidiomycota</taxon>
        <taxon>Ustilaginomycotina</taxon>
        <taxon>Ustilaginomycetes</taxon>
        <taxon>Ustilaginales</taxon>
        <taxon>Ustilaginaceae</taxon>
        <taxon>Sporisorium</taxon>
    </lineage>
</organism>
<evidence type="ECO:0000256" key="8">
    <source>
        <dbReference type="ARBA" id="ARBA00044793"/>
    </source>
</evidence>
<comment type="similarity">
    <text evidence="3 10">Belongs to the RFT1 family.</text>
</comment>
<name>A0A4U7KQ35_9BASI</name>
<reference evidence="11 12" key="1">
    <citation type="submission" date="2019-05" db="EMBL/GenBank/DDBJ databases">
        <title>Sporisorium graminicola CBS 10092 draft sequencing and annotation.</title>
        <authorList>
            <person name="Solano-Gonzalez S."/>
            <person name="Caddick M.X."/>
            <person name="Darby A."/>
        </authorList>
    </citation>
    <scope>NUCLEOTIDE SEQUENCE [LARGE SCALE GENOMIC DNA]</scope>
    <source>
        <strain evidence="11 12">CBS 10092</strain>
    </source>
</reference>
<accession>A0A4U7KQ35</accession>
<feature type="transmembrane region" description="Helical" evidence="10">
    <location>
        <begin position="540"/>
        <end position="558"/>
    </location>
</feature>
<evidence type="ECO:0000313" key="12">
    <source>
        <dbReference type="Proteomes" id="UP000306050"/>
    </source>
</evidence>
<evidence type="ECO:0000256" key="4">
    <source>
        <dbReference type="ARBA" id="ARBA00022692"/>
    </source>
</evidence>
<proteinExistence type="inferred from homology"/>
<comment type="pathway">
    <text evidence="2">Protein modification; protein glycosylation.</text>
</comment>
<dbReference type="GO" id="GO:0006488">
    <property type="term" value="P:dolichol-linked oligosaccharide biosynthetic process"/>
    <property type="evidence" value="ECO:0007669"/>
    <property type="project" value="InterPro"/>
</dbReference>
<dbReference type="GeneID" id="40727717"/>
<keyword evidence="12" id="KW-1185">Reference proteome</keyword>
<feature type="transmembrane region" description="Helical" evidence="10">
    <location>
        <begin position="44"/>
        <end position="64"/>
    </location>
</feature>
<keyword evidence="7 10" id="KW-0472">Membrane</keyword>
<dbReference type="KEGG" id="sgra:EX895_004822"/>
<evidence type="ECO:0000256" key="1">
    <source>
        <dbReference type="ARBA" id="ARBA00004477"/>
    </source>
</evidence>
<feature type="transmembrane region" description="Helical" evidence="10">
    <location>
        <begin position="382"/>
        <end position="404"/>
    </location>
</feature>
<dbReference type="PANTHER" id="PTHR13117">
    <property type="entry name" value="ENDOPLASMIC RETICULUM MULTISPAN TRANSMEMBRANE PROTEIN-RELATED"/>
    <property type="match status" value="1"/>
</dbReference>
<feature type="transmembrane region" description="Helical" evidence="10">
    <location>
        <begin position="105"/>
        <end position="127"/>
    </location>
</feature>
<comment type="caution">
    <text evidence="11">The sequence shown here is derived from an EMBL/GenBank/DDBJ whole genome shotgun (WGS) entry which is preliminary data.</text>
</comment>
<keyword evidence="10" id="KW-0813">Transport</keyword>
<evidence type="ECO:0000313" key="11">
    <source>
        <dbReference type="EMBL" id="TKY85997.1"/>
    </source>
</evidence>
<gene>
    <name evidence="11" type="ORF">EX895_004822</name>
</gene>
<dbReference type="EMBL" id="SRRM01000018">
    <property type="protein sequence ID" value="TKY85997.1"/>
    <property type="molecule type" value="Genomic_DNA"/>
</dbReference>
<dbReference type="OrthoDB" id="9979195at2759"/>
<keyword evidence="5 10" id="KW-0256">Endoplasmic reticulum</keyword>
<keyword evidence="4 10" id="KW-0812">Transmembrane</keyword>
<feature type="transmembrane region" description="Helical" evidence="10">
    <location>
        <begin position="139"/>
        <end position="156"/>
    </location>
</feature>
<evidence type="ECO:0000256" key="10">
    <source>
        <dbReference type="RuleBase" id="RU365067"/>
    </source>
</evidence>
<evidence type="ECO:0000256" key="9">
    <source>
        <dbReference type="ARBA" id="ARBA00045912"/>
    </source>
</evidence>
<dbReference type="InterPro" id="IPR007594">
    <property type="entry name" value="RFT1"/>
</dbReference>